<dbReference type="PANTHER" id="PTHR11439:SF496">
    <property type="entry name" value="RNA-DIRECTED DNA POLYMERASE"/>
    <property type="match status" value="1"/>
</dbReference>
<keyword evidence="2" id="KW-1185">Reference proteome</keyword>
<evidence type="ECO:0008006" key="3">
    <source>
        <dbReference type="Google" id="ProtNLM"/>
    </source>
</evidence>
<dbReference type="PANTHER" id="PTHR11439">
    <property type="entry name" value="GAG-POL-RELATED RETROTRANSPOSON"/>
    <property type="match status" value="1"/>
</dbReference>
<name>A0AA38WS73_9ASTR</name>
<sequence>MKSIPYAYAIGSIMYAMLCPRPDVAYSISVMSRYQQNPGEAHWVAVKNILKYLRRTKDLFLVFGGSEDEISVTEYTDASFQTDRDDFRSKSGYVFDHDQDQELKESVLKTTDPDHQAKTS</sequence>
<dbReference type="EMBL" id="JARYMX010000002">
    <property type="protein sequence ID" value="KAJ9561619.1"/>
    <property type="molecule type" value="Genomic_DNA"/>
</dbReference>
<accession>A0AA38WS73</accession>
<protein>
    <recommendedName>
        <fullName evidence="3">Gag/pol protein</fullName>
    </recommendedName>
</protein>
<reference evidence="1" key="1">
    <citation type="submission" date="2023-03" db="EMBL/GenBank/DDBJ databases">
        <title>Chromosome-scale reference genome and RAD-based genetic map of yellow starthistle (Centaurea solstitialis) reveal putative structural variation and QTLs associated with invader traits.</title>
        <authorList>
            <person name="Reatini B."/>
            <person name="Cang F.A."/>
            <person name="Jiang Q."/>
            <person name="Mckibben M.T.W."/>
            <person name="Barker M.S."/>
            <person name="Rieseberg L.H."/>
            <person name="Dlugosch K.M."/>
        </authorList>
    </citation>
    <scope>NUCLEOTIDE SEQUENCE</scope>
    <source>
        <strain evidence="1">CAN-66</strain>
        <tissue evidence="1">Leaf</tissue>
    </source>
</reference>
<evidence type="ECO:0000313" key="1">
    <source>
        <dbReference type="EMBL" id="KAJ9561619.1"/>
    </source>
</evidence>
<dbReference type="Proteomes" id="UP001172457">
    <property type="component" value="Chromosome 2"/>
</dbReference>
<comment type="caution">
    <text evidence="1">The sequence shown here is derived from an EMBL/GenBank/DDBJ whole genome shotgun (WGS) entry which is preliminary data.</text>
</comment>
<proteinExistence type="predicted"/>
<evidence type="ECO:0000313" key="2">
    <source>
        <dbReference type="Proteomes" id="UP001172457"/>
    </source>
</evidence>
<gene>
    <name evidence="1" type="ORF">OSB04_006779</name>
</gene>
<organism evidence="1 2">
    <name type="scientific">Centaurea solstitialis</name>
    <name type="common">yellow star-thistle</name>
    <dbReference type="NCBI Taxonomy" id="347529"/>
    <lineage>
        <taxon>Eukaryota</taxon>
        <taxon>Viridiplantae</taxon>
        <taxon>Streptophyta</taxon>
        <taxon>Embryophyta</taxon>
        <taxon>Tracheophyta</taxon>
        <taxon>Spermatophyta</taxon>
        <taxon>Magnoliopsida</taxon>
        <taxon>eudicotyledons</taxon>
        <taxon>Gunneridae</taxon>
        <taxon>Pentapetalae</taxon>
        <taxon>asterids</taxon>
        <taxon>campanulids</taxon>
        <taxon>Asterales</taxon>
        <taxon>Asteraceae</taxon>
        <taxon>Carduoideae</taxon>
        <taxon>Cardueae</taxon>
        <taxon>Centaureinae</taxon>
        <taxon>Centaurea</taxon>
    </lineage>
</organism>
<dbReference type="AlphaFoldDB" id="A0AA38WS73"/>